<evidence type="ECO:0000256" key="4">
    <source>
        <dbReference type="ARBA" id="ARBA00022723"/>
    </source>
</evidence>
<dbReference type="EC" id="3.4.24.-" evidence="13"/>
<keyword evidence="6 13" id="KW-0378">Hydrolase</keyword>
<evidence type="ECO:0000256" key="1">
    <source>
        <dbReference type="ARBA" id="ARBA00001947"/>
    </source>
</evidence>
<comment type="cofactor">
    <cofactor evidence="1">
        <name>Zn(2+)</name>
        <dbReference type="ChEBI" id="CHEBI:29105"/>
    </cofactor>
</comment>
<dbReference type="FunFam" id="3.40.50.300:FF:000352">
    <property type="entry name" value="ATP-dependent zinc metalloprotease FTSH 7, chloroplastic"/>
    <property type="match status" value="1"/>
</dbReference>
<keyword evidence="11" id="KW-0472">Membrane</keyword>
<evidence type="ECO:0000256" key="10">
    <source>
        <dbReference type="RuleBase" id="RU003651"/>
    </source>
</evidence>
<evidence type="ECO:0000256" key="2">
    <source>
        <dbReference type="ARBA" id="ARBA00010044"/>
    </source>
</evidence>
<dbReference type="Pfam" id="PF17862">
    <property type="entry name" value="AAA_lid_3"/>
    <property type="match status" value="1"/>
</dbReference>
<evidence type="ECO:0000256" key="5">
    <source>
        <dbReference type="ARBA" id="ARBA00022741"/>
    </source>
</evidence>
<dbReference type="Gene3D" id="3.40.50.300">
    <property type="entry name" value="P-loop containing nucleotide triphosphate hydrolases"/>
    <property type="match status" value="1"/>
</dbReference>
<evidence type="ECO:0000256" key="11">
    <source>
        <dbReference type="SAM" id="Phobius"/>
    </source>
</evidence>
<dbReference type="RefSeq" id="WP_002944784.1">
    <property type="nucleotide sequence ID" value="NZ_CP012543.1"/>
</dbReference>
<dbReference type="PANTHER" id="PTHR23076">
    <property type="entry name" value="METALLOPROTEASE M41 FTSH"/>
    <property type="match status" value="1"/>
</dbReference>
<dbReference type="Gene3D" id="1.10.8.60">
    <property type="match status" value="1"/>
</dbReference>
<keyword evidence="11" id="KW-0812">Transmembrane</keyword>
<keyword evidence="3" id="KW-0645">Protease</keyword>
<evidence type="ECO:0000256" key="3">
    <source>
        <dbReference type="ARBA" id="ARBA00022670"/>
    </source>
</evidence>
<dbReference type="GO" id="GO:0004222">
    <property type="term" value="F:metalloendopeptidase activity"/>
    <property type="evidence" value="ECO:0007669"/>
    <property type="project" value="InterPro"/>
</dbReference>
<dbReference type="InterPro" id="IPR003960">
    <property type="entry name" value="ATPase_AAA_CS"/>
</dbReference>
<dbReference type="SUPFAM" id="SSF52540">
    <property type="entry name" value="P-loop containing nucleoside triphosphate hydrolases"/>
    <property type="match status" value="1"/>
</dbReference>
<dbReference type="GO" id="GO:0030163">
    <property type="term" value="P:protein catabolic process"/>
    <property type="evidence" value="ECO:0007669"/>
    <property type="project" value="TreeGrafter"/>
</dbReference>
<dbReference type="Gene3D" id="1.20.58.760">
    <property type="entry name" value="Peptidase M41"/>
    <property type="match status" value="1"/>
</dbReference>
<evidence type="ECO:0000313" key="14">
    <source>
        <dbReference type="Proteomes" id="UP000502377"/>
    </source>
</evidence>
<accession>A0A6G5QMR0</accession>
<keyword evidence="11" id="KW-1133">Transmembrane helix</keyword>
<dbReference type="PANTHER" id="PTHR23076:SF97">
    <property type="entry name" value="ATP-DEPENDENT ZINC METALLOPROTEASE YME1L1"/>
    <property type="match status" value="1"/>
</dbReference>
<dbReference type="GO" id="GO:0005886">
    <property type="term" value="C:plasma membrane"/>
    <property type="evidence" value="ECO:0007669"/>
    <property type="project" value="TreeGrafter"/>
</dbReference>
<dbReference type="GO" id="GO:0005524">
    <property type="term" value="F:ATP binding"/>
    <property type="evidence" value="ECO:0007669"/>
    <property type="project" value="UniProtKB-KW"/>
</dbReference>
<dbReference type="Proteomes" id="UP000502377">
    <property type="component" value="Chromosome"/>
</dbReference>
<keyword evidence="7" id="KW-0862">Zinc</keyword>
<keyword evidence="4" id="KW-0479">Metal-binding</keyword>
<keyword evidence="8 10" id="KW-0067">ATP-binding</keyword>
<dbReference type="GO" id="GO:0004176">
    <property type="term" value="F:ATP-dependent peptidase activity"/>
    <property type="evidence" value="ECO:0007669"/>
    <property type="project" value="InterPro"/>
</dbReference>
<sequence>MRKFKLNKQKIIMILTAILAILLAVAVGRNQPKNIMYESYEKLLEGDMIASATVNGGELELTTKGGNKYIIVKDGVDMRALVQKVPVDLKKETPVLDEILAVLALIAICFVGLAVYARFKKQRLAAQNENQKANVYEYENIAASSVAPAISNVKFDDVAGIKDVKFELSEIVDFLKNPTKYKKFGIKMPKGVLMVGPPGVGKTLVAKAVAGEAGVPFFYQSGASFVQIYVGMGAKRVHELFLKAKAYAPSIIFIDEIDAVGKVRGGNRNDEREATLNQLLTEMDGFEDNSGVIVIAATNRIEMIDEALLRSGRFDRRIFLSMPDFTDRTEIVKSYLKDKNTSVEAQDVARISVGFSGAALSTLVNEAAINALRRGVEIIEFSDFESVLNKVLLGKKRILSYNDEEKRIQALYQGAKALAAYWFGIEFEKISLVEEQFMRPEREIESRSQMFARIKVCLAGMSALKMVKDDTFSNSNADIQKAREIAQNMVFEYGMGRTFTPSAAEAEELLQEAYAEVGTFLAGMKTQLERISEYIEIYESIDKDALSRIIKEYYN</sequence>
<dbReference type="Pfam" id="PF01434">
    <property type="entry name" value="Peptidase_M41"/>
    <property type="match status" value="1"/>
</dbReference>
<dbReference type="KEGG" id="crx:CRECT_1241"/>
<evidence type="ECO:0000256" key="7">
    <source>
        <dbReference type="ARBA" id="ARBA00022833"/>
    </source>
</evidence>
<dbReference type="Pfam" id="PF00004">
    <property type="entry name" value="AAA"/>
    <property type="match status" value="1"/>
</dbReference>
<evidence type="ECO:0000256" key="9">
    <source>
        <dbReference type="ARBA" id="ARBA00023049"/>
    </source>
</evidence>
<comment type="similarity">
    <text evidence="2">In the C-terminal section; belongs to the peptidase M41 family.</text>
</comment>
<dbReference type="GO" id="GO:0046872">
    <property type="term" value="F:metal ion binding"/>
    <property type="evidence" value="ECO:0007669"/>
    <property type="project" value="UniProtKB-KW"/>
</dbReference>
<proteinExistence type="inferred from homology"/>
<dbReference type="PROSITE" id="PS00674">
    <property type="entry name" value="AAA"/>
    <property type="match status" value="1"/>
</dbReference>
<dbReference type="InterPro" id="IPR003593">
    <property type="entry name" value="AAA+_ATPase"/>
</dbReference>
<dbReference type="GO" id="GO:0016887">
    <property type="term" value="F:ATP hydrolysis activity"/>
    <property type="evidence" value="ECO:0007669"/>
    <property type="project" value="InterPro"/>
</dbReference>
<dbReference type="InterPro" id="IPR027417">
    <property type="entry name" value="P-loop_NTPase"/>
</dbReference>
<evidence type="ECO:0000313" key="13">
    <source>
        <dbReference type="EMBL" id="QCD46899.1"/>
    </source>
</evidence>
<organism evidence="13 14">
    <name type="scientific">Campylobacter rectus</name>
    <name type="common">Wolinella recta</name>
    <dbReference type="NCBI Taxonomy" id="203"/>
    <lineage>
        <taxon>Bacteria</taxon>
        <taxon>Pseudomonadati</taxon>
        <taxon>Campylobacterota</taxon>
        <taxon>Epsilonproteobacteria</taxon>
        <taxon>Campylobacterales</taxon>
        <taxon>Campylobacteraceae</taxon>
        <taxon>Campylobacter</taxon>
    </lineage>
</organism>
<feature type="domain" description="AAA+ ATPase" evidence="12">
    <location>
        <begin position="188"/>
        <end position="324"/>
    </location>
</feature>
<keyword evidence="5 10" id="KW-0547">Nucleotide-binding</keyword>
<dbReference type="InterPro" id="IPR041569">
    <property type="entry name" value="AAA_lid_3"/>
</dbReference>
<dbReference type="AlphaFoldDB" id="A0A6G5QMR0"/>
<dbReference type="SMART" id="SM00382">
    <property type="entry name" value="AAA"/>
    <property type="match status" value="1"/>
</dbReference>
<dbReference type="InterPro" id="IPR037219">
    <property type="entry name" value="Peptidase_M41-like"/>
</dbReference>
<protein>
    <submittedName>
        <fullName evidence="13">Integral membrane ATP-dependent zinc metallopeptidase</fullName>
        <ecNumber evidence="13">3.4.24.-</ecNumber>
    </submittedName>
</protein>
<dbReference type="EMBL" id="CP012543">
    <property type="protein sequence ID" value="QCD46899.1"/>
    <property type="molecule type" value="Genomic_DNA"/>
</dbReference>
<reference evidence="13 14" key="1">
    <citation type="submission" date="2016-07" db="EMBL/GenBank/DDBJ databases">
        <title>Comparative genomics of the Campylobacter concisus group.</title>
        <authorList>
            <person name="Miller W.G."/>
            <person name="Yee E."/>
            <person name="Chapman M.H."/>
            <person name="Huynh S."/>
            <person name="Bono J.L."/>
            <person name="On S.L.W."/>
            <person name="StLeger J."/>
            <person name="Foster G."/>
            <person name="Parker C.T."/>
        </authorList>
    </citation>
    <scope>NUCLEOTIDE SEQUENCE [LARGE SCALE GENOMIC DNA]</scope>
    <source>
        <strain evidence="13 14">ATCC 33238</strain>
    </source>
</reference>
<evidence type="ECO:0000256" key="8">
    <source>
        <dbReference type="ARBA" id="ARBA00022840"/>
    </source>
</evidence>
<comment type="similarity">
    <text evidence="10">Belongs to the AAA ATPase family.</text>
</comment>
<evidence type="ECO:0000259" key="12">
    <source>
        <dbReference type="SMART" id="SM00382"/>
    </source>
</evidence>
<keyword evidence="9" id="KW-0482">Metalloprotease</keyword>
<dbReference type="GO" id="GO:0005737">
    <property type="term" value="C:cytoplasm"/>
    <property type="evidence" value="ECO:0007669"/>
    <property type="project" value="UniProtKB-ARBA"/>
</dbReference>
<dbReference type="GO" id="GO:0006508">
    <property type="term" value="P:proteolysis"/>
    <property type="evidence" value="ECO:0007669"/>
    <property type="project" value="UniProtKB-KW"/>
</dbReference>
<feature type="transmembrane region" description="Helical" evidence="11">
    <location>
        <begin position="99"/>
        <end position="117"/>
    </location>
</feature>
<dbReference type="InterPro" id="IPR003959">
    <property type="entry name" value="ATPase_AAA_core"/>
</dbReference>
<name>A0A6G5QMR0_CAMRE</name>
<dbReference type="SUPFAM" id="SSF140990">
    <property type="entry name" value="FtsH protease domain-like"/>
    <property type="match status" value="1"/>
</dbReference>
<evidence type="ECO:0000256" key="6">
    <source>
        <dbReference type="ARBA" id="ARBA00022801"/>
    </source>
</evidence>
<gene>
    <name evidence="13" type="primary">ftsH1</name>
    <name evidence="13" type="ORF">CRECT_1241</name>
</gene>
<dbReference type="CDD" id="cd19501">
    <property type="entry name" value="RecA-like_FtsH"/>
    <property type="match status" value="1"/>
</dbReference>
<dbReference type="InterPro" id="IPR000642">
    <property type="entry name" value="Peptidase_M41"/>
</dbReference>